<dbReference type="EMBL" id="RZIJ01000002">
    <property type="protein sequence ID" value="RUQ74945.1"/>
    <property type="molecule type" value="Genomic_DNA"/>
</dbReference>
<dbReference type="NCBIfam" id="TIGR03373">
    <property type="entry name" value="VI_minor_4"/>
    <property type="match status" value="1"/>
</dbReference>
<dbReference type="InterPro" id="IPR017748">
    <property type="entry name" value="TagF"/>
</dbReference>
<accession>A0A3S0XQ70</accession>
<dbReference type="AlphaFoldDB" id="A0A3S0XQ70"/>
<keyword evidence="2" id="KW-1185">Reference proteome</keyword>
<organism evidence="1 2">
    <name type="scientific">Azospirillum doebereinerae</name>
    <dbReference type="NCBI Taxonomy" id="92933"/>
    <lineage>
        <taxon>Bacteria</taxon>
        <taxon>Pseudomonadati</taxon>
        <taxon>Pseudomonadota</taxon>
        <taxon>Alphaproteobacteria</taxon>
        <taxon>Rhodospirillales</taxon>
        <taxon>Azospirillaceae</taxon>
        <taxon>Azospirillum</taxon>
    </lineage>
</organism>
<dbReference type="InterPro" id="IPR038225">
    <property type="entry name" value="TagF_sf"/>
</dbReference>
<protein>
    <submittedName>
        <fullName evidence="1">Type VI secretion system-associated protein TagF</fullName>
    </submittedName>
</protein>
<name>A0A3S0XQ70_9PROT</name>
<gene>
    <name evidence="1" type="primary">tagF</name>
    <name evidence="1" type="ORF">EJ913_03490</name>
</gene>
<dbReference type="OrthoDB" id="9801841at2"/>
<dbReference type="RefSeq" id="WP_126994843.1">
    <property type="nucleotide sequence ID" value="NZ_CP173190.1"/>
</dbReference>
<comment type="caution">
    <text evidence="1">The sequence shown here is derived from an EMBL/GenBank/DDBJ whole genome shotgun (WGS) entry which is preliminary data.</text>
</comment>
<dbReference type="PIRSF" id="PIRSF029287">
    <property type="entry name" value="UCP029287"/>
    <property type="match status" value="1"/>
</dbReference>
<reference evidence="1 2" key="1">
    <citation type="submission" date="2018-12" db="EMBL/GenBank/DDBJ databases">
        <authorList>
            <person name="Yang Y."/>
        </authorList>
    </citation>
    <scope>NUCLEOTIDE SEQUENCE [LARGE SCALE GENOMIC DNA]</scope>
    <source>
        <strain evidence="1 2">GSF71</strain>
    </source>
</reference>
<dbReference type="Proteomes" id="UP000280346">
    <property type="component" value="Unassembled WGS sequence"/>
</dbReference>
<dbReference type="Gene3D" id="3.40.1730.10">
    <property type="entry name" value="pa0076 domain"/>
    <property type="match status" value="1"/>
</dbReference>
<evidence type="ECO:0000313" key="1">
    <source>
        <dbReference type="EMBL" id="RUQ74945.1"/>
    </source>
</evidence>
<evidence type="ECO:0000313" key="2">
    <source>
        <dbReference type="Proteomes" id="UP000280346"/>
    </source>
</evidence>
<sequence>MPGFAVTGCFGKLPARGDFLLRGLPRDFADPWHDWLANGIHRSREALGSGWMPAYLNAPIWRFVLQPGVCGTQPAAGVLMASVDKAGRHFPLTIVALLTGGARVEQESGWFDAAEDLAFAALALDLDVEGFVRDVAALVPALAVDDSKGGPAGAAARWWTLGGEGVAAQGLVTDRLPDPAAFGGFLTGFPQFSGDGTTP</sequence>
<dbReference type="Pfam" id="PF09867">
    <property type="entry name" value="TagF_N"/>
    <property type="match status" value="1"/>
</dbReference>
<proteinExistence type="predicted"/>